<protein>
    <recommendedName>
        <fullName evidence="4">G_PROTEIN_RECEP_F1_2 domain-containing protein</fullName>
    </recommendedName>
</protein>
<keyword evidence="1" id="KW-1133">Transmembrane helix</keyword>
<dbReference type="OrthoDB" id="5854682at2759"/>
<dbReference type="AlphaFoldDB" id="A0A238BNI1"/>
<keyword evidence="3" id="KW-1185">Reference proteome</keyword>
<evidence type="ECO:0000256" key="1">
    <source>
        <dbReference type="SAM" id="Phobius"/>
    </source>
</evidence>
<evidence type="ECO:0008006" key="4">
    <source>
        <dbReference type="Google" id="ProtNLM"/>
    </source>
</evidence>
<evidence type="ECO:0000313" key="2">
    <source>
        <dbReference type="EMBL" id="OZC06118.1"/>
    </source>
</evidence>
<reference evidence="2 3" key="1">
    <citation type="submission" date="2015-12" db="EMBL/GenBank/DDBJ databases">
        <title>Draft genome of the nematode, Onchocerca flexuosa.</title>
        <authorList>
            <person name="Mitreva M."/>
        </authorList>
    </citation>
    <scope>NUCLEOTIDE SEQUENCE [LARGE SCALE GENOMIC DNA]</scope>
    <source>
        <strain evidence="2">Red Deer</strain>
    </source>
</reference>
<keyword evidence="1" id="KW-0812">Transmembrane</keyword>
<evidence type="ECO:0000313" key="3">
    <source>
        <dbReference type="Proteomes" id="UP000242913"/>
    </source>
</evidence>
<name>A0A238BNI1_9BILA</name>
<accession>A0A238BNI1</accession>
<gene>
    <name evidence="2" type="ORF">X798_06898</name>
</gene>
<dbReference type="EMBL" id="KZ270216">
    <property type="protein sequence ID" value="OZC06118.1"/>
    <property type="molecule type" value="Genomic_DNA"/>
</dbReference>
<feature type="transmembrane region" description="Helical" evidence="1">
    <location>
        <begin position="6"/>
        <end position="30"/>
    </location>
</feature>
<dbReference type="Proteomes" id="UP000242913">
    <property type="component" value="Unassembled WGS sequence"/>
</dbReference>
<keyword evidence="1" id="KW-0472">Membrane</keyword>
<proteinExistence type="predicted"/>
<organism evidence="2 3">
    <name type="scientific">Onchocerca flexuosa</name>
    <dbReference type="NCBI Taxonomy" id="387005"/>
    <lineage>
        <taxon>Eukaryota</taxon>
        <taxon>Metazoa</taxon>
        <taxon>Ecdysozoa</taxon>
        <taxon>Nematoda</taxon>
        <taxon>Chromadorea</taxon>
        <taxon>Rhabditida</taxon>
        <taxon>Spirurina</taxon>
        <taxon>Spiruromorpha</taxon>
        <taxon>Filarioidea</taxon>
        <taxon>Onchocercidae</taxon>
        <taxon>Onchocerca</taxon>
    </lineage>
</organism>
<feature type="transmembrane region" description="Helical" evidence="1">
    <location>
        <begin position="42"/>
        <end position="63"/>
    </location>
</feature>
<sequence>MLFNTLLLSICANFISIGGQSFVEIAIFWAQNRKDAVEWARWFQLARIAAFVNPFLNPLLVILRIPTMNEKLRWFGRYITNVTLLFCCRKRAKKRRTMQRRILISGARESPIKSHALHFDDLFFKVI</sequence>